<dbReference type="Pfam" id="PF14901">
    <property type="entry name" value="Jiv90"/>
    <property type="match status" value="1"/>
</dbReference>
<proteinExistence type="predicted"/>
<dbReference type="Proteomes" id="UP000694420">
    <property type="component" value="Unplaced"/>
</dbReference>
<feature type="compositionally biased region" description="Basic residues" evidence="1">
    <location>
        <begin position="153"/>
        <end position="177"/>
    </location>
</feature>
<name>A0A8C6YNI4_NOTPE</name>
<dbReference type="PANTHER" id="PTHR44665:SF1">
    <property type="entry name" value="DNAJ HOMOLOG SUBFAMILY C MEMBER 14"/>
    <property type="match status" value="1"/>
</dbReference>
<feature type="domain" description="Cleavage inducing molecular chaperone Jiv" evidence="2">
    <location>
        <begin position="9"/>
        <end position="82"/>
    </location>
</feature>
<reference evidence="3" key="1">
    <citation type="submission" date="2025-08" db="UniProtKB">
        <authorList>
            <consortium name="Ensembl"/>
        </authorList>
    </citation>
    <scope>IDENTIFICATION</scope>
</reference>
<dbReference type="AlphaFoldDB" id="A0A8C6YNI4"/>
<organism evidence="3 4">
    <name type="scientific">Nothoprocta perdicaria</name>
    <name type="common">Chilean tinamou</name>
    <name type="synonym">Crypturus perdicarius</name>
    <dbReference type="NCBI Taxonomy" id="30464"/>
    <lineage>
        <taxon>Eukaryota</taxon>
        <taxon>Metazoa</taxon>
        <taxon>Chordata</taxon>
        <taxon>Craniata</taxon>
        <taxon>Vertebrata</taxon>
        <taxon>Euteleostomi</taxon>
        <taxon>Archelosauria</taxon>
        <taxon>Archosauria</taxon>
        <taxon>Dinosauria</taxon>
        <taxon>Saurischia</taxon>
        <taxon>Theropoda</taxon>
        <taxon>Coelurosauria</taxon>
        <taxon>Aves</taxon>
        <taxon>Palaeognathae</taxon>
        <taxon>Tinamiformes</taxon>
        <taxon>Tinamidae</taxon>
        <taxon>Nothoprocta</taxon>
    </lineage>
</organism>
<dbReference type="GO" id="GO:0050780">
    <property type="term" value="F:dopamine receptor binding"/>
    <property type="evidence" value="ECO:0007669"/>
    <property type="project" value="TreeGrafter"/>
</dbReference>
<evidence type="ECO:0000313" key="3">
    <source>
        <dbReference type="Ensembl" id="ENSNPEP00000002818.1"/>
    </source>
</evidence>
<evidence type="ECO:0000313" key="4">
    <source>
        <dbReference type="Proteomes" id="UP000694420"/>
    </source>
</evidence>
<accession>A0A8C6YNI4</accession>
<dbReference type="PANTHER" id="PTHR44665">
    <property type="entry name" value="DNAJ HOMOLOG SUBFAMILY C MEMBER 14"/>
    <property type="match status" value="1"/>
</dbReference>
<evidence type="ECO:0000259" key="2">
    <source>
        <dbReference type="Pfam" id="PF14901"/>
    </source>
</evidence>
<dbReference type="InterPro" id="IPR052317">
    <property type="entry name" value="Viral_replicn-host_int_reg"/>
</dbReference>
<keyword evidence="4" id="KW-1185">Reference proteome</keyword>
<evidence type="ECO:0000256" key="1">
    <source>
        <dbReference type="SAM" id="MobiDB-lite"/>
    </source>
</evidence>
<feature type="region of interest" description="Disordered" evidence="1">
    <location>
        <begin position="126"/>
        <end position="199"/>
    </location>
</feature>
<reference evidence="3" key="2">
    <citation type="submission" date="2025-09" db="UniProtKB">
        <authorList>
            <consortium name="Ensembl"/>
        </authorList>
    </citation>
    <scope>IDENTIFICATION</scope>
</reference>
<feature type="compositionally biased region" description="Low complexity" evidence="1">
    <location>
        <begin position="126"/>
        <end position="152"/>
    </location>
</feature>
<sequence>GCSSGVCGRFAVPREPLRARYCAACGRLHAAGEGDLWAESSLLGLRVTYLAVTGGRVFDVTEWAGCQRVPIAPDTHRVLYHISAGPRGAAGRHRTFPLEHGTFRAFPVERGAFPLERGTLPFAAHPPLRPAGLRPRAAPTCTPSSAACCRAAPGRRARGPSRSHSRSRSRPPRRPRAPRSTGGAGRCGGRCRAERPRAPRALPRNKAIFLVF</sequence>
<dbReference type="Ensembl" id="ENSNPET00000002873.1">
    <property type="protein sequence ID" value="ENSNPEP00000002818.1"/>
    <property type="gene ID" value="ENSNPEG00000002171.1"/>
</dbReference>
<dbReference type="InterPro" id="IPR032843">
    <property type="entry name" value="Jiv"/>
</dbReference>
<protein>
    <recommendedName>
        <fullName evidence="2">Cleavage inducing molecular chaperone Jiv domain-containing protein</fullName>
    </recommendedName>
</protein>